<evidence type="ECO:0000256" key="1">
    <source>
        <dbReference type="SAM" id="Phobius"/>
    </source>
</evidence>
<proteinExistence type="predicted"/>
<evidence type="ECO:0008006" key="4">
    <source>
        <dbReference type="Google" id="ProtNLM"/>
    </source>
</evidence>
<gene>
    <name evidence="2" type="ORF">DRJ04_09850</name>
</gene>
<dbReference type="AlphaFoldDB" id="A0A662D703"/>
<feature type="transmembrane region" description="Helical" evidence="1">
    <location>
        <begin position="12"/>
        <end position="31"/>
    </location>
</feature>
<name>A0A662D703_UNCAE</name>
<dbReference type="InterPro" id="IPR012505">
    <property type="entry name" value="YbbR"/>
</dbReference>
<sequence length="163" mass="19144">MKKLPIFNRLLYNWHVKLISLFIAFLLWMYVSGLQEQEKLITVKFEVRNLPERYVVSNNIPDTVNVVLKGREENFTLLDTSILTAYVDLEKKVFNDARFQIQIDRKNLPRSLKIKEINPRTIHLTLERVVRKNVEVVPVIVDNPPYGFVFSNVTVIPESVYVE</sequence>
<dbReference type="Pfam" id="PF07949">
    <property type="entry name" value="YbbR"/>
    <property type="match status" value="1"/>
</dbReference>
<comment type="caution">
    <text evidence="2">The sequence shown here is derived from an EMBL/GenBank/DDBJ whole genome shotgun (WGS) entry which is preliminary data.</text>
</comment>
<feature type="non-terminal residue" evidence="2">
    <location>
        <position position="163"/>
    </location>
</feature>
<dbReference type="EMBL" id="QMQA01000364">
    <property type="protein sequence ID" value="RLE09506.1"/>
    <property type="molecule type" value="Genomic_DNA"/>
</dbReference>
<dbReference type="PANTHER" id="PTHR37804">
    <property type="entry name" value="CDAA REGULATORY PROTEIN CDAR"/>
    <property type="match status" value="1"/>
</dbReference>
<evidence type="ECO:0000313" key="3">
    <source>
        <dbReference type="Proteomes" id="UP000280417"/>
    </source>
</evidence>
<reference evidence="2 3" key="1">
    <citation type="submission" date="2018-06" db="EMBL/GenBank/DDBJ databases">
        <title>Extensive metabolic versatility and redundancy in microbially diverse, dynamic hydrothermal sediments.</title>
        <authorList>
            <person name="Dombrowski N."/>
            <person name="Teske A."/>
            <person name="Baker B.J."/>
        </authorList>
    </citation>
    <scope>NUCLEOTIDE SEQUENCE [LARGE SCALE GENOMIC DNA]</scope>
    <source>
        <strain evidence="2">B3_G15</strain>
    </source>
</reference>
<dbReference type="Proteomes" id="UP000280417">
    <property type="component" value="Unassembled WGS sequence"/>
</dbReference>
<accession>A0A662D703</accession>
<keyword evidence="1" id="KW-1133">Transmembrane helix</keyword>
<dbReference type="Gene3D" id="2.170.120.30">
    <property type="match status" value="1"/>
</dbReference>
<organism evidence="2 3">
    <name type="scientific">Aerophobetes bacterium</name>
    <dbReference type="NCBI Taxonomy" id="2030807"/>
    <lineage>
        <taxon>Bacteria</taxon>
        <taxon>Candidatus Aerophobota</taxon>
    </lineage>
</organism>
<keyword evidence="1" id="KW-0812">Transmembrane</keyword>
<evidence type="ECO:0000313" key="2">
    <source>
        <dbReference type="EMBL" id="RLE09506.1"/>
    </source>
</evidence>
<dbReference type="InterPro" id="IPR053154">
    <property type="entry name" value="c-di-AMP_regulator"/>
</dbReference>
<keyword evidence="1" id="KW-0472">Membrane</keyword>
<protein>
    <recommendedName>
        <fullName evidence="4">YbbR-like domain-containing protein</fullName>
    </recommendedName>
</protein>
<dbReference type="PANTHER" id="PTHR37804:SF1">
    <property type="entry name" value="CDAA REGULATORY PROTEIN CDAR"/>
    <property type="match status" value="1"/>
</dbReference>